<proteinExistence type="predicted"/>
<dbReference type="SUPFAM" id="SSF52218">
    <property type="entry name" value="Flavoproteins"/>
    <property type="match status" value="1"/>
</dbReference>
<dbReference type="GO" id="GO:0010181">
    <property type="term" value="F:FMN binding"/>
    <property type="evidence" value="ECO:0007669"/>
    <property type="project" value="TreeGrafter"/>
</dbReference>
<dbReference type="Proteomes" id="UP000192342">
    <property type="component" value="Unassembled WGS sequence"/>
</dbReference>
<dbReference type="STRING" id="1317117.ATO7_02360"/>
<evidence type="ECO:0000256" key="2">
    <source>
        <dbReference type="ARBA" id="ARBA00022643"/>
    </source>
</evidence>
<dbReference type="RefSeq" id="WP_146680108.1">
    <property type="nucleotide sequence ID" value="NZ_AQQV01000001.1"/>
</dbReference>
<feature type="domain" description="NADPH-dependent FMN reductase-like" evidence="3">
    <location>
        <begin position="7"/>
        <end position="158"/>
    </location>
</feature>
<dbReference type="InterPro" id="IPR029039">
    <property type="entry name" value="Flavoprotein-like_sf"/>
</dbReference>
<comment type="cofactor">
    <cofactor evidence="1">
        <name>FMN</name>
        <dbReference type="ChEBI" id="CHEBI:58210"/>
    </cofactor>
</comment>
<keyword evidence="2" id="KW-0288">FMN</keyword>
<keyword evidence="2" id="KW-0285">Flavoprotein</keyword>
<dbReference type="GO" id="GO:0016491">
    <property type="term" value="F:oxidoreductase activity"/>
    <property type="evidence" value="ECO:0007669"/>
    <property type="project" value="InterPro"/>
</dbReference>
<dbReference type="Pfam" id="PF03358">
    <property type="entry name" value="FMN_red"/>
    <property type="match status" value="1"/>
</dbReference>
<dbReference type="GO" id="GO:0005829">
    <property type="term" value="C:cytosol"/>
    <property type="evidence" value="ECO:0007669"/>
    <property type="project" value="TreeGrafter"/>
</dbReference>
<dbReference type="EMBL" id="AQQV01000001">
    <property type="protein sequence ID" value="ORE88681.1"/>
    <property type="molecule type" value="Genomic_DNA"/>
</dbReference>
<evidence type="ECO:0000313" key="5">
    <source>
        <dbReference type="Proteomes" id="UP000192342"/>
    </source>
</evidence>
<protein>
    <submittedName>
        <fullName evidence="4">NADPH-dependent FMN reductase</fullName>
    </submittedName>
</protein>
<accession>A0A1Y1SHA3</accession>
<organism evidence="4 5">
    <name type="scientific">Oceanococcus atlanticus</name>
    <dbReference type="NCBI Taxonomy" id="1317117"/>
    <lineage>
        <taxon>Bacteria</taxon>
        <taxon>Pseudomonadati</taxon>
        <taxon>Pseudomonadota</taxon>
        <taxon>Gammaproteobacteria</taxon>
        <taxon>Chromatiales</taxon>
        <taxon>Oceanococcaceae</taxon>
        <taxon>Oceanococcus</taxon>
    </lineage>
</organism>
<dbReference type="PANTHER" id="PTHR30543:SF21">
    <property type="entry name" value="NAD(P)H-DEPENDENT FMN REDUCTASE LOT6"/>
    <property type="match status" value="1"/>
</dbReference>
<dbReference type="AlphaFoldDB" id="A0A1Y1SHA3"/>
<evidence type="ECO:0000313" key="4">
    <source>
        <dbReference type="EMBL" id="ORE88681.1"/>
    </source>
</evidence>
<evidence type="ECO:0000259" key="3">
    <source>
        <dbReference type="Pfam" id="PF03358"/>
    </source>
</evidence>
<dbReference type="Gene3D" id="3.40.50.360">
    <property type="match status" value="1"/>
</dbReference>
<comment type="caution">
    <text evidence="4">The sequence shown here is derived from an EMBL/GenBank/DDBJ whole genome shotgun (WGS) entry which is preliminary data.</text>
</comment>
<keyword evidence="5" id="KW-1185">Reference proteome</keyword>
<dbReference type="InterPro" id="IPR050712">
    <property type="entry name" value="NAD(P)H-dep_reductase"/>
</dbReference>
<evidence type="ECO:0000256" key="1">
    <source>
        <dbReference type="ARBA" id="ARBA00001917"/>
    </source>
</evidence>
<reference evidence="4 5" key="1">
    <citation type="submission" date="2013-04" db="EMBL/GenBank/DDBJ databases">
        <title>Oceanococcus atlanticus 22II-S10r2 Genome Sequencing.</title>
        <authorList>
            <person name="Lai Q."/>
            <person name="Li G."/>
            <person name="Shao Z."/>
        </authorList>
    </citation>
    <scope>NUCLEOTIDE SEQUENCE [LARGE SCALE GENOMIC DNA]</scope>
    <source>
        <strain evidence="4 5">22II-S10r2</strain>
    </source>
</reference>
<gene>
    <name evidence="4" type="ORF">ATO7_02360</name>
</gene>
<sequence>MTNTHHLLILVGSSRRGSLNRQLAENVASIASAQGLRTTLPDIRALDIPIMDQDLEATEGIPAGARQLRQVLEDADALIVCSPEYNGFPTPLLKNALDWMSRPDGDIAGLDAFRGKPALALSASPGALGGLRSLALTRQLLDNLGMLVMPEKLSVGSAGKAFNADGSLANERQQHTLSQAISTLTDRLRRLQS</sequence>
<dbReference type="OrthoDB" id="9812295at2"/>
<dbReference type="InterPro" id="IPR005025">
    <property type="entry name" value="FMN_Rdtase-like_dom"/>
</dbReference>
<name>A0A1Y1SHA3_9GAMM</name>
<dbReference type="PANTHER" id="PTHR30543">
    <property type="entry name" value="CHROMATE REDUCTASE"/>
    <property type="match status" value="1"/>
</dbReference>